<dbReference type="Gene3D" id="3.30.300.30">
    <property type="match status" value="1"/>
</dbReference>
<evidence type="ECO:0000313" key="4">
    <source>
        <dbReference type="EMBL" id="GJD42542.1"/>
    </source>
</evidence>
<feature type="domain" description="AMP-binding enzyme C-terminal" evidence="3">
    <location>
        <begin position="410"/>
        <end position="486"/>
    </location>
</feature>
<dbReference type="SUPFAM" id="SSF56801">
    <property type="entry name" value="Acetyl-CoA synthetase-like"/>
    <property type="match status" value="1"/>
</dbReference>
<dbReference type="PANTHER" id="PTHR43201:SF8">
    <property type="entry name" value="ACYL-COA SYNTHETASE FAMILY MEMBER 3"/>
    <property type="match status" value="1"/>
</dbReference>
<dbReference type="RefSeq" id="WP_238270286.1">
    <property type="nucleotide sequence ID" value="NZ_BPQG01000005.1"/>
</dbReference>
<dbReference type="InterPro" id="IPR000873">
    <property type="entry name" value="AMP-dep_synth/lig_dom"/>
</dbReference>
<evidence type="ECO:0000259" key="3">
    <source>
        <dbReference type="Pfam" id="PF13193"/>
    </source>
</evidence>
<dbReference type="Pfam" id="PF00501">
    <property type="entry name" value="AMP-binding"/>
    <property type="match status" value="1"/>
</dbReference>
<dbReference type="CDD" id="cd05941">
    <property type="entry name" value="MCS"/>
    <property type="match status" value="1"/>
</dbReference>
<dbReference type="NCBIfam" id="NF005702">
    <property type="entry name" value="PRK07514.1"/>
    <property type="match status" value="1"/>
</dbReference>
<accession>A0ABQ4QBQ3</accession>
<gene>
    <name evidence="4" type="primary">lcfB_1</name>
    <name evidence="4" type="ORF">AFCDBAGC_0380</name>
</gene>
<keyword evidence="5" id="KW-1185">Reference proteome</keyword>
<protein>
    <submittedName>
        <fullName evidence="4">Long-chain-fatty-acid--CoA ligase</fullName>
    </submittedName>
</protein>
<proteinExistence type="inferred from homology"/>
<dbReference type="InterPro" id="IPR045851">
    <property type="entry name" value="AMP-bd_C_sf"/>
</dbReference>
<name>A0ABQ4QBQ3_9HYPH</name>
<dbReference type="PANTHER" id="PTHR43201">
    <property type="entry name" value="ACYL-COA SYNTHETASE"/>
    <property type="match status" value="1"/>
</dbReference>
<evidence type="ECO:0000313" key="5">
    <source>
        <dbReference type="Proteomes" id="UP001055117"/>
    </source>
</evidence>
<dbReference type="EMBL" id="BPQG01000005">
    <property type="protein sequence ID" value="GJD42542.1"/>
    <property type="molecule type" value="Genomic_DNA"/>
</dbReference>
<keyword evidence="4" id="KW-0436">Ligase</keyword>
<dbReference type="Proteomes" id="UP001055117">
    <property type="component" value="Unassembled WGS sequence"/>
</dbReference>
<dbReference type="Pfam" id="PF13193">
    <property type="entry name" value="AMP-binding_C"/>
    <property type="match status" value="1"/>
</dbReference>
<comment type="caution">
    <text evidence="4">The sequence shown here is derived from an EMBL/GenBank/DDBJ whole genome shotgun (WGS) entry which is preliminary data.</text>
</comment>
<dbReference type="InterPro" id="IPR042099">
    <property type="entry name" value="ANL_N_sf"/>
</dbReference>
<dbReference type="Gene3D" id="3.40.50.12780">
    <property type="entry name" value="N-terminal domain of ligase-like"/>
    <property type="match status" value="1"/>
</dbReference>
<feature type="domain" description="AMP-dependent synthetase/ligase" evidence="2">
    <location>
        <begin position="18"/>
        <end position="359"/>
    </location>
</feature>
<sequence>MTENLYDFLLPAAPERASAPVLLTETGETWTRGRIEELTGRIAALLLETGVRPGDRVAAQVEKSAAAVCLYLACLKAGAVYLPLNTAYPVPELAHFLGDSEPALIVKGADYAEIPAVAAHLPSFTLRPDGTGSLVDAASALEPLAASAPRDADDLAAILYTSGTTGRSKGAMITHGNLAFMADALRSAWDIRESDVMLHALPVFHAHGLFIALNTMLLAGGRMHFLSKFTADVVLERLPASTVFMGVPTFYTRLLADPRLDREVCRNVRLFVSGSAPLSVPTFEAFLARTGQSILERYASTETTVITTNPLHGERVPGTVGYALPGVSVGIIDKAGQPLPAGEVGEIALKGPNVFKGYWRLPEATAKEFTADGYFRSGDLGRMEPDGRVSIVGRDKDLIISGGYNVYPGEVEAVLARIEGVADCAVIGLPHADFGEGVVAVVERQGGRTDLTAEAILAGLAGQLAKYKVPKAVVLRDSMPRNAMGKIQKNELRRLHADALGR</sequence>
<dbReference type="GO" id="GO:0016874">
    <property type="term" value="F:ligase activity"/>
    <property type="evidence" value="ECO:0007669"/>
    <property type="project" value="UniProtKB-KW"/>
</dbReference>
<evidence type="ECO:0000256" key="1">
    <source>
        <dbReference type="ARBA" id="ARBA00006432"/>
    </source>
</evidence>
<reference evidence="4 5" key="1">
    <citation type="journal article" date="2021" name="Front. Microbiol.">
        <title>Comprehensive Comparative Genomics and Phenotyping of Methylobacterium Species.</title>
        <authorList>
            <person name="Alessa O."/>
            <person name="Ogura Y."/>
            <person name="Fujitani Y."/>
            <person name="Takami H."/>
            <person name="Hayashi T."/>
            <person name="Sahin N."/>
            <person name="Tani A."/>
        </authorList>
    </citation>
    <scope>NUCLEOTIDE SEQUENCE [LARGE SCALE GENOMIC DNA]</scope>
    <source>
        <strain evidence="4 5">DSM 23679</strain>
    </source>
</reference>
<dbReference type="InterPro" id="IPR025110">
    <property type="entry name" value="AMP-bd_C"/>
</dbReference>
<comment type="similarity">
    <text evidence="1">Belongs to the ATP-dependent AMP-binding enzyme family.</text>
</comment>
<dbReference type="InterPro" id="IPR020845">
    <property type="entry name" value="AMP-binding_CS"/>
</dbReference>
<dbReference type="PROSITE" id="PS00455">
    <property type="entry name" value="AMP_BINDING"/>
    <property type="match status" value="1"/>
</dbReference>
<organism evidence="4 5">
    <name type="scientific">Methylobacterium cerastii</name>
    <dbReference type="NCBI Taxonomy" id="932741"/>
    <lineage>
        <taxon>Bacteria</taxon>
        <taxon>Pseudomonadati</taxon>
        <taxon>Pseudomonadota</taxon>
        <taxon>Alphaproteobacteria</taxon>
        <taxon>Hyphomicrobiales</taxon>
        <taxon>Methylobacteriaceae</taxon>
        <taxon>Methylobacterium</taxon>
    </lineage>
</organism>
<evidence type="ECO:0000259" key="2">
    <source>
        <dbReference type="Pfam" id="PF00501"/>
    </source>
</evidence>